<organism evidence="2 3">
    <name type="scientific">Sphingobium yanoikuyae</name>
    <name type="common">Sphingomonas yanoikuyae</name>
    <dbReference type="NCBI Taxonomy" id="13690"/>
    <lineage>
        <taxon>Bacteria</taxon>
        <taxon>Pseudomonadati</taxon>
        <taxon>Pseudomonadota</taxon>
        <taxon>Alphaproteobacteria</taxon>
        <taxon>Sphingomonadales</taxon>
        <taxon>Sphingomonadaceae</taxon>
        <taxon>Sphingobium</taxon>
    </lineage>
</organism>
<feature type="region of interest" description="Disordered" evidence="1">
    <location>
        <begin position="19"/>
        <end position="40"/>
    </location>
</feature>
<comment type="caution">
    <text evidence="2">The sequence shown here is derived from an EMBL/GenBank/DDBJ whole genome shotgun (WGS) entry which is preliminary data.</text>
</comment>
<dbReference type="PATRIC" id="fig|13690.10.peg.551"/>
<gene>
    <name evidence="2" type="ORF">CP98_00529</name>
</gene>
<evidence type="ECO:0000313" key="2">
    <source>
        <dbReference type="EMBL" id="KEZ21080.1"/>
    </source>
</evidence>
<protein>
    <submittedName>
        <fullName evidence="2">Uncharacterized protein</fullName>
    </submittedName>
</protein>
<reference evidence="2 3" key="1">
    <citation type="submission" date="2014-03" db="EMBL/GenBank/DDBJ databases">
        <title>Genome sequence of Sphingobium yanoikuyae B1.</title>
        <authorList>
            <person name="Gan H.M."/>
            <person name="Gan H.Y."/>
            <person name="Savka M.A."/>
        </authorList>
    </citation>
    <scope>NUCLEOTIDE SEQUENCE [LARGE SCALE GENOMIC DNA]</scope>
    <source>
        <strain evidence="2 3">B1</strain>
    </source>
</reference>
<accession>A0A084ESY8</accession>
<proteinExistence type="predicted"/>
<dbReference type="AlphaFoldDB" id="A0A084ESY8"/>
<evidence type="ECO:0000313" key="3">
    <source>
        <dbReference type="Proteomes" id="UP000028534"/>
    </source>
</evidence>
<dbReference type="Proteomes" id="UP000028534">
    <property type="component" value="Unassembled WGS sequence"/>
</dbReference>
<name>A0A084ESY8_SPHYA</name>
<dbReference type="EMBL" id="JGVR01000002">
    <property type="protein sequence ID" value="KEZ21080.1"/>
    <property type="molecule type" value="Genomic_DNA"/>
</dbReference>
<evidence type="ECO:0000256" key="1">
    <source>
        <dbReference type="SAM" id="MobiDB-lite"/>
    </source>
</evidence>
<sequence>MYLDFQARTGARKAVTLRWTGSEEPEGSVGAMSSVQAGGTGEVAEEDCLWDARIVERWLGAYEGEVEDGEEWDLVAILGQVDEGWFAATMLVDGEGAPRQVTGRRNLRSKWAALRAFQQWR</sequence>